<dbReference type="InterPro" id="IPR000719">
    <property type="entry name" value="Prot_kinase_dom"/>
</dbReference>
<dbReference type="Gene3D" id="1.10.510.10">
    <property type="entry name" value="Transferase(Phosphotransferase) domain 1"/>
    <property type="match status" value="1"/>
</dbReference>
<feature type="region of interest" description="Disordered" evidence="8">
    <location>
        <begin position="291"/>
        <end position="316"/>
    </location>
</feature>
<keyword evidence="9" id="KW-0472">Membrane</keyword>
<feature type="transmembrane region" description="Helical" evidence="9">
    <location>
        <begin position="453"/>
        <end position="475"/>
    </location>
</feature>
<dbReference type="InterPro" id="IPR008271">
    <property type="entry name" value="Ser/Thr_kinase_AS"/>
</dbReference>
<name>C7Q0N3_CATAD</name>
<feature type="compositionally biased region" description="Low complexity" evidence="8">
    <location>
        <begin position="353"/>
        <end position="371"/>
    </location>
</feature>
<accession>C7Q0N3</accession>
<feature type="transmembrane region" description="Helical" evidence="9">
    <location>
        <begin position="482"/>
        <end position="503"/>
    </location>
</feature>
<dbReference type="GO" id="GO:0004674">
    <property type="term" value="F:protein serine/threonine kinase activity"/>
    <property type="evidence" value="ECO:0007669"/>
    <property type="project" value="UniProtKB-KW"/>
</dbReference>
<feature type="region of interest" description="Disordered" evidence="8">
    <location>
        <begin position="1"/>
        <end position="20"/>
    </location>
</feature>
<keyword evidence="9" id="KW-0812">Transmembrane</keyword>
<dbReference type="RefSeq" id="WP_012784956.1">
    <property type="nucleotide sequence ID" value="NC_013131.1"/>
</dbReference>
<keyword evidence="5 11" id="KW-0418">Kinase</keyword>
<dbReference type="EMBL" id="CP001700">
    <property type="protein sequence ID" value="ACU69661.1"/>
    <property type="molecule type" value="Genomic_DNA"/>
</dbReference>
<keyword evidence="6 7" id="KW-0067">ATP-binding</keyword>
<evidence type="ECO:0000313" key="11">
    <source>
        <dbReference type="EMBL" id="ACU69661.1"/>
    </source>
</evidence>
<keyword evidence="3" id="KW-0808">Transferase</keyword>
<evidence type="ECO:0000259" key="10">
    <source>
        <dbReference type="PROSITE" id="PS50011"/>
    </source>
</evidence>
<feature type="domain" description="Protein kinase" evidence="10">
    <location>
        <begin position="25"/>
        <end position="283"/>
    </location>
</feature>
<evidence type="ECO:0000256" key="4">
    <source>
        <dbReference type="ARBA" id="ARBA00022741"/>
    </source>
</evidence>
<keyword evidence="2 11" id="KW-0723">Serine/threonine-protein kinase</keyword>
<dbReference type="InterPro" id="IPR011009">
    <property type="entry name" value="Kinase-like_dom_sf"/>
</dbReference>
<dbReference type="Gene3D" id="3.30.200.20">
    <property type="entry name" value="Phosphorylase Kinase, domain 1"/>
    <property type="match status" value="1"/>
</dbReference>
<sequence>MAKTAGPEKTGSEKTGSGRSVGGRYRLLAKLGEGGFGEVWRARDRSLDIDVAVKQVRMPLNAPQSQLTAQTERALREARHAAKLRDHPNVVAVHDVVDDEGPWIVMRLVEGQTLANRIKDTGPLSEPDAVYLVGSLLQALRAAQAAKVVHRDIKPANVMLTDDGNVLLTDFGIAVNDADPSITTAGVILGSAEYMAPERARGHEATYASDLFSLGVTLYHAVEGVSPFHRDTPTGSLTAVLLEDPPEPQRAGALKPLLGALLHKEPTHRPELDAALKMVQQAAEQLADGTATPFGSTRAYTRPFKPFETPEKGGGTKEIGGLLAKAIRTNAAAAILHAEDRIRALQHNRGIRAAQSAQAAQSNQSAPSASSEGERNKKKKNKVPTTQTPAKATSPWQSKATLVLMLALLGLAAYALNHTEIPAAWHPVLTDQDARVAIQKRTGSPTGAYSPGWWVSAPTAFIVITTATLWAIAAVKAIPNAVGATVTVVVAIVVFAAGGAAAFCAEAAGAEIYTTWLPPIGALWASAGTLTCIMTVAIGWAVEADTKRKAATPKAP</sequence>
<dbReference type="eggNOG" id="COG0515">
    <property type="taxonomic scope" value="Bacteria"/>
</dbReference>
<dbReference type="GO" id="GO:0005524">
    <property type="term" value="F:ATP binding"/>
    <property type="evidence" value="ECO:0007669"/>
    <property type="project" value="UniProtKB-UniRule"/>
</dbReference>
<dbReference type="PANTHER" id="PTHR43289:SF6">
    <property type="entry name" value="SERINE_THREONINE-PROTEIN KINASE NEKL-3"/>
    <property type="match status" value="1"/>
</dbReference>
<dbReference type="PROSITE" id="PS50011">
    <property type="entry name" value="PROTEIN_KINASE_DOM"/>
    <property type="match status" value="1"/>
</dbReference>
<evidence type="ECO:0000256" key="8">
    <source>
        <dbReference type="SAM" id="MobiDB-lite"/>
    </source>
</evidence>
<proteinExistence type="predicted"/>
<evidence type="ECO:0000256" key="1">
    <source>
        <dbReference type="ARBA" id="ARBA00012513"/>
    </source>
</evidence>
<dbReference type="Proteomes" id="UP000000851">
    <property type="component" value="Chromosome"/>
</dbReference>
<dbReference type="STRING" id="479433.Caci_0726"/>
<dbReference type="InterPro" id="IPR017441">
    <property type="entry name" value="Protein_kinase_ATP_BS"/>
</dbReference>
<dbReference type="OrthoDB" id="9762169at2"/>
<gene>
    <name evidence="11" type="ordered locus">Caci_0726</name>
</gene>
<keyword evidence="9" id="KW-1133">Transmembrane helix</keyword>
<reference evidence="11 12" key="1">
    <citation type="journal article" date="2009" name="Stand. Genomic Sci.">
        <title>Complete genome sequence of Catenulispora acidiphila type strain (ID 139908).</title>
        <authorList>
            <person name="Copeland A."/>
            <person name="Lapidus A."/>
            <person name="Glavina Del Rio T."/>
            <person name="Nolan M."/>
            <person name="Lucas S."/>
            <person name="Chen F."/>
            <person name="Tice H."/>
            <person name="Cheng J.F."/>
            <person name="Bruce D."/>
            <person name="Goodwin L."/>
            <person name="Pitluck S."/>
            <person name="Mikhailova N."/>
            <person name="Pati A."/>
            <person name="Ivanova N."/>
            <person name="Mavromatis K."/>
            <person name="Chen A."/>
            <person name="Palaniappan K."/>
            <person name="Chain P."/>
            <person name="Land M."/>
            <person name="Hauser L."/>
            <person name="Chang Y.J."/>
            <person name="Jeffries C.D."/>
            <person name="Chertkov O."/>
            <person name="Brettin T."/>
            <person name="Detter J.C."/>
            <person name="Han C."/>
            <person name="Ali Z."/>
            <person name="Tindall B.J."/>
            <person name="Goker M."/>
            <person name="Bristow J."/>
            <person name="Eisen J.A."/>
            <person name="Markowitz V."/>
            <person name="Hugenholtz P."/>
            <person name="Kyrpides N.C."/>
            <person name="Klenk H.P."/>
        </authorList>
    </citation>
    <scope>NUCLEOTIDE SEQUENCE [LARGE SCALE GENOMIC DNA]</scope>
    <source>
        <strain evidence="12">DSM 44928 / JCM 14897 / NBRC 102108 / NRRL B-24433 / ID139908</strain>
    </source>
</reference>
<evidence type="ECO:0000256" key="3">
    <source>
        <dbReference type="ARBA" id="ARBA00022679"/>
    </source>
</evidence>
<evidence type="ECO:0000256" key="5">
    <source>
        <dbReference type="ARBA" id="ARBA00022777"/>
    </source>
</evidence>
<dbReference type="EC" id="2.7.11.1" evidence="1"/>
<evidence type="ECO:0000313" key="12">
    <source>
        <dbReference type="Proteomes" id="UP000000851"/>
    </source>
</evidence>
<dbReference type="PANTHER" id="PTHR43289">
    <property type="entry name" value="MITOGEN-ACTIVATED PROTEIN KINASE KINASE KINASE 20-RELATED"/>
    <property type="match status" value="1"/>
</dbReference>
<evidence type="ECO:0000256" key="9">
    <source>
        <dbReference type="SAM" id="Phobius"/>
    </source>
</evidence>
<dbReference type="PROSITE" id="PS00108">
    <property type="entry name" value="PROTEIN_KINASE_ST"/>
    <property type="match status" value="1"/>
</dbReference>
<organism evidence="11 12">
    <name type="scientific">Catenulispora acidiphila (strain DSM 44928 / JCM 14897 / NBRC 102108 / NRRL B-24433 / ID139908)</name>
    <dbReference type="NCBI Taxonomy" id="479433"/>
    <lineage>
        <taxon>Bacteria</taxon>
        <taxon>Bacillati</taxon>
        <taxon>Actinomycetota</taxon>
        <taxon>Actinomycetes</taxon>
        <taxon>Catenulisporales</taxon>
        <taxon>Catenulisporaceae</taxon>
        <taxon>Catenulispora</taxon>
    </lineage>
</organism>
<feature type="region of interest" description="Disordered" evidence="8">
    <location>
        <begin position="353"/>
        <end position="394"/>
    </location>
</feature>
<dbReference type="KEGG" id="cai:Caci_0726"/>
<keyword evidence="12" id="KW-1185">Reference proteome</keyword>
<keyword evidence="4 7" id="KW-0547">Nucleotide-binding</keyword>
<feature type="transmembrane region" description="Helical" evidence="9">
    <location>
        <begin position="523"/>
        <end position="542"/>
    </location>
</feature>
<dbReference type="SUPFAM" id="SSF56112">
    <property type="entry name" value="Protein kinase-like (PK-like)"/>
    <property type="match status" value="1"/>
</dbReference>
<protein>
    <recommendedName>
        <fullName evidence="1">non-specific serine/threonine protein kinase</fullName>
        <ecNumber evidence="1">2.7.11.1</ecNumber>
    </recommendedName>
</protein>
<dbReference type="PROSITE" id="PS00107">
    <property type="entry name" value="PROTEIN_KINASE_ATP"/>
    <property type="match status" value="1"/>
</dbReference>
<dbReference type="CDD" id="cd14014">
    <property type="entry name" value="STKc_PknB_like"/>
    <property type="match status" value="1"/>
</dbReference>
<dbReference type="HOGENOM" id="CLU_489752_0_0_11"/>
<evidence type="ECO:0000256" key="6">
    <source>
        <dbReference type="ARBA" id="ARBA00022840"/>
    </source>
</evidence>
<evidence type="ECO:0000256" key="2">
    <source>
        <dbReference type="ARBA" id="ARBA00022527"/>
    </source>
</evidence>
<dbReference type="AlphaFoldDB" id="C7Q0N3"/>
<evidence type="ECO:0000256" key="7">
    <source>
        <dbReference type="PROSITE-ProRule" id="PRU10141"/>
    </source>
</evidence>
<dbReference type="Pfam" id="PF00069">
    <property type="entry name" value="Pkinase"/>
    <property type="match status" value="1"/>
</dbReference>
<dbReference type="InParanoid" id="C7Q0N3"/>
<feature type="binding site" evidence="7">
    <location>
        <position position="54"/>
    </location>
    <ligand>
        <name>ATP</name>
        <dbReference type="ChEBI" id="CHEBI:30616"/>
    </ligand>
</feature>
<dbReference type="SMART" id="SM00220">
    <property type="entry name" value="S_TKc"/>
    <property type="match status" value="1"/>
</dbReference>
<feature type="compositionally biased region" description="Polar residues" evidence="8">
    <location>
        <begin position="383"/>
        <end position="394"/>
    </location>
</feature>